<name>A0A1G5RZR5_PSEXY</name>
<dbReference type="AlphaFoldDB" id="A0A1G5RZR5"/>
<proteinExistence type="predicted"/>
<evidence type="ECO:0000256" key="1">
    <source>
        <dbReference type="ARBA" id="ARBA00023224"/>
    </source>
</evidence>
<evidence type="ECO:0000313" key="6">
    <source>
        <dbReference type="Proteomes" id="UP000199428"/>
    </source>
</evidence>
<feature type="domain" description="Methyl-accepting transducer" evidence="4">
    <location>
        <begin position="229"/>
        <end position="465"/>
    </location>
</feature>
<feature type="transmembrane region" description="Helical" evidence="3">
    <location>
        <begin position="48"/>
        <end position="69"/>
    </location>
</feature>
<dbReference type="Pfam" id="PF00015">
    <property type="entry name" value="MCPsignal"/>
    <property type="match status" value="1"/>
</dbReference>
<feature type="transmembrane region" description="Helical" evidence="3">
    <location>
        <begin position="160"/>
        <end position="191"/>
    </location>
</feature>
<dbReference type="Gene3D" id="1.10.287.950">
    <property type="entry name" value="Methyl-accepting chemotaxis protein"/>
    <property type="match status" value="1"/>
</dbReference>
<protein>
    <submittedName>
        <fullName evidence="5">Methyl-accepting chemotaxis protein</fullName>
    </submittedName>
</protein>
<dbReference type="EMBL" id="FMWK01000009">
    <property type="protein sequence ID" value="SCZ79592.1"/>
    <property type="molecule type" value="Genomic_DNA"/>
</dbReference>
<organism evidence="5 6">
    <name type="scientific">Pseudobutyrivibrio xylanivorans</name>
    <dbReference type="NCBI Taxonomy" id="185007"/>
    <lineage>
        <taxon>Bacteria</taxon>
        <taxon>Bacillati</taxon>
        <taxon>Bacillota</taxon>
        <taxon>Clostridia</taxon>
        <taxon>Lachnospirales</taxon>
        <taxon>Lachnospiraceae</taxon>
        <taxon>Pseudobutyrivibrio</taxon>
    </lineage>
</organism>
<reference evidence="5 6" key="1">
    <citation type="submission" date="2016-10" db="EMBL/GenBank/DDBJ databases">
        <authorList>
            <person name="de Groot N.N."/>
        </authorList>
    </citation>
    <scope>NUCLEOTIDE SEQUENCE [LARGE SCALE GENOMIC DNA]</scope>
    <source>
        <strain evidence="5 6">DSM 10317</strain>
    </source>
</reference>
<keyword evidence="3" id="KW-1133">Transmembrane helix</keyword>
<dbReference type="PANTHER" id="PTHR32089">
    <property type="entry name" value="METHYL-ACCEPTING CHEMOTAXIS PROTEIN MCPB"/>
    <property type="match status" value="1"/>
</dbReference>
<dbReference type="GO" id="GO:0016020">
    <property type="term" value="C:membrane"/>
    <property type="evidence" value="ECO:0007669"/>
    <property type="project" value="InterPro"/>
</dbReference>
<dbReference type="SMART" id="SM00283">
    <property type="entry name" value="MA"/>
    <property type="match status" value="1"/>
</dbReference>
<dbReference type="SUPFAM" id="SSF58104">
    <property type="entry name" value="Methyl-accepting chemotaxis protein (MCP) signaling domain"/>
    <property type="match status" value="1"/>
</dbReference>
<dbReference type="PANTHER" id="PTHR32089:SF112">
    <property type="entry name" value="LYSOZYME-LIKE PROTEIN-RELATED"/>
    <property type="match status" value="1"/>
</dbReference>
<keyword evidence="1 2" id="KW-0807">Transducer</keyword>
<dbReference type="InterPro" id="IPR004089">
    <property type="entry name" value="MCPsignal_dom"/>
</dbReference>
<dbReference type="PROSITE" id="PS50111">
    <property type="entry name" value="CHEMOTAXIS_TRANSDUC_2"/>
    <property type="match status" value="1"/>
</dbReference>
<accession>A0A1G5RZR5</accession>
<keyword evidence="3" id="KW-0812">Transmembrane</keyword>
<evidence type="ECO:0000256" key="2">
    <source>
        <dbReference type="PROSITE-ProRule" id="PRU00284"/>
    </source>
</evidence>
<sequence length="512" mass="55991">MSSKKSAFEVYLSAVFKWGIIALTGACMFATCMFITEKLLGFYKDMQWIAVICFALMDVCFLICGMLILKTSFDEEGYLIDGKLQLGKIFCSAVLIIQWTYIVYMCPTRNFWGFLAFFLTLIGFFLDIKQLLATGGICIISLISGWIVRGSQLLPAKDELYVTDIIMCIVGLTISLAGITLFVFFVSYFLVNAKKDELEENNKKVVGVMNAVKSISEKMVSAGTTLLDIASNESASAEELSATSDDLVENSNMLGTKADDSMANLSELSDVESIVIENVEKVENTSDNLLVKSNENEKALNDLQGINSDVSDSMATTTDIAERLSNAVEEIGTTLELIQGISSSISLLALNASIEAARAGEAGKGFAVVATEVGKLAESTSNSLNDVGEVIDRVQMNVREITNQVEKNASKLEEQNEQFKKVFGDVADMSVMLNDSVAAVSEMNKAIKRQSDIIKQTVDINQDIAESIRDENQQFVSIRAMAESNAKNTEEVANQAKTINDMVDEISKLLNN</sequence>
<dbReference type="Proteomes" id="UP000199428">
    <property type="component" value="Unassembled WGS sequence"/>
</dbReference>
<feature type="transmembrane region" description="Helical" evidence="3">
    <location>
        <begin position="89"/>
        <end position="105"/>
    </location>
</feature>
<feature type="transmembrane region" description="Helical" evidence="3">
    <location>
        <begin position="131"/>
        <end position="148"/>
    </location>
</feature>
<evidence type="ECO:0000259" key="4">
    <source>
        <dbReference type="PROSITE" id="PS50111"/>
    </source>
</evidence>
<evidence type="ECO:0000313" key="5">
    <source>
        <dbReference type="EMBL" id="SCZ79592.1"/>
    </source>
</evidence>
<feature type="transmembrane region" description="Helical" evidence="3">
    <location>
        <begin position="111"/>
        <end position="126"/>
    </location>
</feature>
<dbReference type="GO" id="GO:0007165">
    <property type="term" value="P:signal transduction"/>
    <property type="evidence" value="ECO:0007669"/>
    <property type="project" value="UniProtKB-KW"/>
</dbReference>
<gene>
    <name evidence="5" type="ORF">SAMN02910350_01869</name>
</gene>
<evidence type="ECO:0000256" key="3">
    <source>
        <dbReference type="SAM" id="Phobius"/>
    </source>
</evidence>
<keyword evidence="3" id="KW-0472">Membrane</keyword>
<feature type="transmembrane region" description="Helical" evidence="3">
    <location>
        <begin position="12"/>
        <end position="36"/>
    </location>
</feature>
<dbReference type="RefSeq" id="WP_090162975.1">
    <property type="nucleotide sequence ID" value="NZ_FMWK01000009.1"/>
</dbReference>